<evidence type="ECO:0000256" key="6">
    <source>
        <dbReference type="ARBA" id="ARBA00022691"/>
    </source>
</evidence>
<dbReference type="GO" id="GO:0032259">
    <property type="term" value="P:methylation"/>
    <property type="evidence" value="ECO:0007669"/>
    <property type="project" value="UniProtKB-KW"/>
</dbReference>
<comment type="similarity">
    <text evidence="8">Belongs to the methyltransferase superfamily. RlmI family.</text>
</comment>
<gene>
    <name evidence="10" type="ORF">FJZ47_01235</name>
</gene>
<dbReference type="SUPFAM" id="SSF88697">
    <property type="entry name" value="PUA domain-like"/>
    <property type="match status" value="1"/>
</dbReference>
<keyword evidence="5" id="KW-0808">Transferase</keyword>
<evidence type="ECO:0000256" key="3">
    <source>
        <dbReference type="ARBA" id="ARBA00022552"/>
    </source>
</evidence>
<keyword evidence="3" id="KW-0698">rRNA processing</keyword>
<comment type="caution">
    <text evidence="10">The sequence shown here is derived from an EMBL/GenBank/DDBJ whole genome shotgun (WGS) entry which is preliminary data.</text>
</comment>
<keyword evidence="7" id="KW-0694">RNA-binding</keyword>
<dbReference type="Proteomes" id="UP000712673">
    <property type="component" value="Unassembled WGS sequence"/>
</dbReference>
<keyword evidence="2" id="KW-0963">Cytoplasm</keyword>
<dbReference type="CDD" id="cd02440">
    <property type="entry name" value="AdoMet_MTases"/>
    <property type="match status" value="1"/>
</dbReference>
<proteinExistence type="inferred from homology"/>
<evidence type="ECO:0000256" key="1">
    <source>
        <dbReference type="ARBA" id="ARBA00004496"/>
    </source>
</evidence>
<dbReference type="Gene3D" id="3.30.750.80">
    <property type="entry name" value="RNA methyltransferase domain (HRMD) like"/>
    <property type="match status" value="1"/>
</dbReference>
<evidence type="ECO:0000256" key="5">
    <source>
        <dbReference type="ARBA" id="ARBA00022679"/>
    </source>
</evidence>
<dbReference type="InterPro" id="IPR029063">
    <property type="entry name" value="SAM-dependent_MTases_sf"/>
</dbReference>
<dbReference type="EMBL" id="VGLS01000018">
    <property type="protein sequence ID" value="MBM3222416.1"/>
    <property type="molecule type" value="Genomic_DNA"/>
</dbReference>
<dbReference type="SMART" id="SM00359">
    <property type="entry name" value="PUA"/>
    <property type="match status" value="1"/>
</dbReference>
<evidence type="ECO:0000313" key="10">
    <source>
        <dbReference type="EMBL" id="MBM3222416.1"/>
    </source>
</evidence>
<evidence type="ECO:0000256" key="2">
    <source>
        <dbReference type="ARBA" id="ARBA00022490"/>
    </source>
</evidence>
<comment type="subcellular location">
    <subcellularLocation>
        <location evidence="1">Cytoplasm</location>
    </subcellularLocation>
</comment>
<sequence>MARVRTATAMPDETLYGTTCHVESFMYPRIILGRGRERRQHQGHPWVYDGEVARVTGQPDDGAVADCYSHDGVFLGRGYFNSRSKIRLRILTRQIEEDVDEALLRRRLAWAIERRQRLDPTATSLRLVHAEGDGLPGLTVDRYAHTLVMQCSALGMDQRCALLGALLRELTGLTDIYLRNDISVRRNDGLELGHGFLDSPFLTVVPIQEHGLTFAVDLAGGHKTGFYLDQTDNHLALHSLIPADGTVLDAFCYTGGFSLHAAAAGAGRVLGLDSSAAVLEIAQRNAQQNGLGARCQFDTANVFDRLRQLQGTGQLFDVIVLDPPSFTRHREALAKALSGYKEIHLQALKLLRPGGILVTFTCSYYVDRPSFEGMVQAAASDAKRQLLVRQRLNQSWHHPEVLGIPETGYLKGLAVEVW</sequence>
<dbReference type="Pfam" id="PF17785">
    <property type="entry name" value="PUA_3"/>
    <property type="match status" value="1"/>
</dbReference>
<reference evidence="10" key="1">
    <citation type="submission" date="2019-03" db="EMBL/GenBank/DDBJ databases">
        <title>Lake Tanganyika Metagenome-Assembled Genomes (MAGs).</title>
        <authorList>
            <person name="Tran P."/>
        </authorList>
    </citation>
    <scope>NUCLEOTIDE SEQUENCE</scope>
    <source>
        <strain evidence="10">K_DeepCast_65m_m2_066</strain>
    </source>
</reference>
<dbReference type="CDD" id="cd11572">
    <property type="entry name" value="RlmI_M_like"/>
    <property type="match status" value="1"/>
</dbReference>
<dbReference type="SUPFAM" id="SSF53335">
    <property type="entry name" value="S-adenosyl-L-methionine-dependent methyltransferases"/>
    <property type="match status" value="1"/>
</dbReference>
<dbReference type="AlphaFoldDB" id="A0A937VZD5"/>
<feature type="domain" description="PUA" evidence="9">
    <location>
        <begin position="28"/>
        <end position="113"/>
    </location>
</feature>
<dbReference type="InterPro" id="IPR041532">
    <property type="entry name" value="RlmI-like_PUA"/>
</dbReference>
<dbReference type="Pfam" id="PF10672">
    <property type="entry name" value="Methyltrans_SAM"/>
    <property type="match status" value="1"/>
</dbReference>
<dbReference type="CDD" id="cd21153">
    <property type="entry name" value="PUA_RlmI"/>
    <property type="match status" value="1"/>
</dbReference>
<dbReference type="GO" id="GO:0008168">
    <property type="term" value="F:methyltransferase activity"/>
    <property type="evidence" value="ECO:0007669"/>
    <property type="project" value="UniProtKB-KW"/>
</dbReference>
<dbReference type="GO" id="GO:0005737">
    <property type="term" value="C:cytoplasm"/>
    <property type="evidence" value="ECO:0007669"/>
    <property type="project" value="UniProtKB-SubCell"/>
</dbReference>
<dbReference type="GO" id="GO:0006364">
    <property type="term" value="P:rRNA processing"/>
    <property type="evidence" value="ECO:0007669"/>
    <property type="project" value="UniProtKB-KW"/>
</dbReference>
<dbReference type="InterPro" id="IPR015947">
    <property type="entry name" value="PUA-like_sf"/>
</dbReference>
<evidence type="ECO:0000256" key="4">
    <source>
        <dbReference type="ARBA" id="ARBA00022603"/>
    </source>
</evidence>
<protein>
    <submittedName>
        <fullName evidence="10">Class I SAM-dependent rRNA methyltransferase</fullName>
    </submittedName>
</protein>
<dbReference type="PANTHER" id="PTHR42873:SF1">
    <property type="entry name" value="S-ADENOSYLMETHIONINE-DEPENDENT METHYLTRANSFERASE DOMAIN-CONTAINING PROTEIN"/>
    <property type="match status" value="1"/>
</dbReference>
<dbReference type="PANTHER" id="PTHR42873">
    <property type="entry name" value="RIBOSOMAL RNA LARGE SUBUNIT METHYLTRANSFERASE"/>
    <property type="match status" value="1"/>
</dbReference>
<keyword evidence="6" id="KW-0949">S-adenosyl-L-methionine</keyword>
<dbReference type="InterPro" id="IPR002478">
    <property type="entry name" value="PUA"/>
</dbReference>
<evidence type="ECO:0000256" key="8">
    <source>
        <dbReference type="ARBA" id="ARBA00038091"/>
    </source>
</evidence>
<accession>A0A937VZD5</accession>
<evidence type="ECO:0000313" key="11">
    <source>
        <dbReference type="Proteomes" id="UP000712673"/>
    </source>
</evidence>
<keyword evidence="4 10" id="KW-0489">Methyltransferase</keyword>
<evidence type="ECO:0000259" key="9">
    <source>
        <dbReference type="SMART" id="SM00359"/>
    </source>
</evidence>
<dbReference type="PROSITE" id="PS50890">
    <property type="entry name" value="PUA"/>
    <property type="match status" value="1"/>
</dbReference>
<dbReference type="InterPro" id="IPR019614">
    <property type="entry name" value="SAM-dep_methyl-trfase"/>
</dbReference>
<evidence type="ECO:0000256" key="7">
    <source>
        <dbReference type="ARBA" id="ARBA00022884"/>
    </source>
</evidence>
<dbReference type="GO" id="GO:0003723">
    <property type="term" value="F:RNA binding"/>
    <property type="evidence" value="ECO:0007669"/>
    <property type="project" value="UniProtKB-KW"/>
</dbReference>
<dbReference type="InterPro" id="IPR036974">
    <property type="entry name" value="PUA_sf"/>
</dbReference>
<name>A0A937VZD5_UNCTE</name>
<dbReference type="Gene3D" id="3.40.50.150">
    <property type="entry name" value="Vaccinia Virus protein VP39"/>
    <property type="match status" value="1"/>
</dbReference>
<organism evidence="10 11">
    <name type="scientific">Tectimicrobiota bacterium</name>
    <dbReference type="NCBI Taxonomy" id="2528274"/>
    <lineage>
        <taxon>Bacteria</taxon>
        <taxon>Pseudomonadati</taxon>
        <taxon>Nitrospinota/Tectimicrobiota group</taxon>
        <taxon>Candidatus Tectimicrobiota</taxon>
    </lineage>
</organism>
<dbReference type="Gene3D" id="2.30.130.10">
    <property type="entry name" value="PUA domain"/>
    <property type="match status" value="1"/>
</dbReference>